<evidence type="ECO:0000256" key="7">
    <source>
        <dbReference type="RuleBase" id="RU362109"/>
    </source>
</evidence>
<name>A0A0J1B9G5_9TREE</name>
<dbReference type="InterPro" id="IPR000608">
    <property type="entry name" value="UBC"/>
</dbReference>
<dbReference type="EMBL" id="KQ087186">
    <property type="protein sequence ID" value="KLT44474.1"/>
    <property type="molecule type" value="Genomic_DNA"/>
</dbReference>
<evidence type="ECO:0000313" key="11">
    <source>
        <dbReference type="Proteomes" id="UP000053611"/>
    </source>
</evidence>
<dbReference type="SUPFAM" id="SSF54495">
    <property type="entry name" value="UBC-like"/>
    <property type="match status" value="1"/>
</dbReference>
<dbReference type="GeneID" id="28982943"/>
<dbReference type="AlphaFoldDB" id="A0A0J1B9G5"/>
<feature type="region of interest" description="Disordered" evidence="8">
    <location>
        <begin position="207"/>
        <end position="288"/>
    </location>
</feature>
<keyword evidence="11" id="KW-1185">Reference proteome</keyword>
<gene>
    <name evidence="10" type="ORF">CC85DRAFT_283413</name>
</gene>
<protein>
    <recommendedName>
        <fullName evidence="1">E2 ubiquitin-conjugating enzyme</fullName>
        <ecNumber evidence="1">2.3.2.23</ecNumber>
    </recommendedName>
</protein>
<evidence type="ECO:0000256" key="8">
    <source>
        <dbReference type="SAM" id="MobiDB-lite"/>
    </source>
</evidence>
<dbReference type="FunFam" id="3.10.110.10:FF:000031">
    <property type="entry name" value="Ubiquitin-conjugating enzyme E2 22"/>
    <property type="match status" value="1"/>
</dbReference>
<feature type="compositionally biased region" description="Low complexity" evidence="8">
    <location>
        <begin position="226"/>
        <end position="247"/>
    </location>
</feature>
<accession>A0A0J1B9G5</accession>
<dbReference type="SMART" id="SM00212">
    <property type="entry name" value="UBCc"/>
    <property type="match status" value="1"/>
</dbReference>
<evidence type="ECO:0000313" key="10">
    <source>
        <dbReference type="EMBL" id="KLT44474.1"/>
    </source>
</evidence>
<evidence type="ECO:0000259" key="9">
    <source>
        <dbReference type="PROSITE" id="PS50127"/>
    </source>
</evidence>
<feature type="domain" description="UBC core" evidence="9">
    <location>
        <begin position="60"/>
        <end position="206"/>
    </location>
</feature>
<evidence type="ECO:0000256" key="1">
    <source>
        <dbReference type="ARBA" id="ARBA00012486"/>
    </source>
</evidence>
<keyword evidence="5 7" id="KW-0067">ATP-binding</keyword>
<dbReference type="RefSeq" id="XP_018280965.1">
    <property type="nucleotide sequence ID" value="XM_018422340.1"/>
</dbReference>
<organism evidence="10 11">
    <name type="scientific">Cutaneotrichosporon oleaginosum</name>
    <dbReference type="NCBI Taxonomy" id="879819"/>
    <lineage>
        <taxon>Eukaryota</taxon>
        <taxon>Fungi</taxon>
        <taxon>Dikarya</taxon>
        <taxon>Basidiomycota</taxon>
        <taxon>Agaricomycotina</taxon>
        <taxon>Tremellomycetes</taxon>
        <taxon>Trichosporonales</taxon>
        <taxon>Trichosporonaceae</taxon>
        <taxon>Cutaneotrichosporon</taxon>
    </lineage>
</organism>
<keyword evidence="2" id="KW-0808">Transferase</keyword>
<dbReference type="CDD" id="cd23804">
    <property type="entry name" value="UBCc_UBE2S"/>
    <property type="match status" value="1"/>
</dbReference>
<dbReference type="GO" id="GO:0061631">
    <property type="term" value="F:ubiquitin conjugating enzyme activity"/>
    <property type="evidence" value="ECO:0007669"/>
    <property type="project" value="UniProtKB-EC"/>
</dbReference>
<dbReference type="Gene3D" id="3.10.110.10">
    <property type="entry name" value="Ubiquitin Conjugating Enzyme"/>
    <property type="match status" value="1"/>
</dbReference>
<dbReference type="PROSITE" id="PS00183">
    <property type="entry name" value="UBC_1"/>
    <property type="match status" value="1"/>
</dbReference>
<keyword evidence="4 7" id="KW-0833">Ubl conjugation pathway</keyword>
<dbReference type="OrthoDB" id="10069349at2759"/>
<evidence type="ECO:0000256" key="3">
    <source>
        <dbReference type="ARBA" id="ARBA00022741"/>
    </source>
</evidence>
<evidence type="ECO:0000256" key="5">
    <source>
        <dbReference type="ARBA" id="ARBA00022840"/>
    </source>
</evidence>
<evidence type="ECO:0000256" key="6">
    <source>
        <dbReference type="PROSITE-ProRule" id="PRU10133"/>
    </source>
</evidence>
<dbReference type="Proteomes" id="UP000053611">
    <property type="component" value="Unassembled WGS sequence"/>
</dbReference>
<dbReference type="InterPro" id="IPR050113">
    <property type="entry name" value="Ub_conjugating_enzyme"/>
</dbReference>
<dbReference type="InterPro" id="IPR016135">
    <property type="entry name" value="UBQ-conjugating_enzyme/RWD"/>
</dbReference>
<dbReference type="STRING" id="879819.A0A0J1B9G5"/>
<reference evidence="10 11" key="1">
    <citation type="submission" date="2015-03" db="EMBL/GenBank/DDBJ databases">
        <title>Genomics and transcriptomics of the oil-accumulating basidiomycete yeast T. oleaginosus allow insights into substrate utilization and the diverse evolutionary trajectories of mating systems in fungi.</title>
        <authorList>
            <consortium name="DOE Joint Genome Institute"/>
            <person name="Kourist R."/>
            <person name="Kracht O."/>
            <person name="Bracharz F."/>
            <person name="Lipzen A."/>
            <person name="Nolan M."/>
            <person name="Ohm R."/>
            <person name="Grigoriev I."/>
            <person name="Sun S."/>
            <person name="Heitman J."/>
            <person name="Bruck T."/>
            <person name="Nowrousian M."/>
        </authorList>
    </citation>
    <scope>NUCLEOTIDE SEQUENCE [LARGE SCALE GENOMIC DNA]</scope>
    <source>
        <strain evidence="10 11">IBC0246</strain>
    </source>
</reference>
<feature type="compositionally biased region" description="Basic residues" evidence="8">
    <location>
        <begin position="273"/>
        <end position="288"/>
    </location>
</feature>
<evidence type="ECO:0000256" key="2">
    <source>
        <dbReference type="ARBA" id="ARBA00022679"/>
    </source>
</evidence>
<dbReference type="GO" id="GO:0005524">
    <property type="term" value="F:ATP binding"/>
    <property type="evidence" value="ECO:0007669"/>
    <property type="project" value="UniProtKB-UniRule"/>
</dbReference>
<dbReference type="EC" id="2.3.2.23" evidence="1"/>
<sequence>MTHKCPVGNVGQSTIKQQATNITSFLQHLSLSPRLFHSSRPPPITPRILLQTFHMSLTPLALRLLSRELLSLRTSPPEGVGVVVDEDDISAIEGWVAGPPGTPYEGGYFKVIFDFGPEYPNVPPKCTMATKIFHPNISKTGEICVDTLKKGWRKDYGVGHVLTVIKCLLIVPNPDSALDEEAGKQLNEDYDGYCKYAKLITGIHATPKLPPAPFRNTPARDPILRTPALKSSAPSSLSASPTRPRAPLGDSDRQESSPVPDLSAIKAPTKPVKAPKPKTAVKRGVRRL</sequence>
<evidence type="ECO:0000256" key="4">
    <source>
        <dbReference type="ARBA" id="ARBA00022786"/>
    </source>
</evidence>
<dbReference type="PANTHER" id="PTHR24067">
    <property type="entry name" value="UBIQUITIN-CONJUGATING ENZYME E2"/>
    <property type="match status" value="1"/>
</dbReference>
<feature type="active site" description="Glycyl thioester intermediate" evidence="6">
    <location>
        <position position="144"/>
    </location>
</feature>
<proteinExistence type="inferred from homology"/>
<comment type="similarity">
    <text evidence="7">Belongs to the ubiquitin-conjugating enzyme family.</text>
</comment>
<keyword evidence="3 7" id="KW-0547">Nucleotide-binding</keyword>
<dbReference type="PROSITE" id="PS50127">
    <property type="entry name" value="UBC_2"/>
    <property type="match status" value="1"/>
</dbReference>
<dbReference type="InterPro" id="IPR023313">
    <property type="entry name" value="UBQ-conjugating_AS"/>
</dbReference>
<dbReference type="Pfam" id="PF00179">
    <property type="entry name" value="UQ_con"/>
    <property type="match status" value="1"/>
</dbReference>